<evidence type="ECO:0000313" key="1">
    <source>
        <dbReference type="EMBL" id="TPG13536.1"/>
    </source>
</evidence>
<dbReference type="AlphaFoldDB" id="A0A502CP10"/>
<name>A0A502CP10_9SPHN</name>
<protein>
    <submittedName>
        <fullName evidence="1">Uncharacterized protein</fullName>
    </submittedName>
</protein>
<dbReference type="Proteomes" id="UP000318413">
    <property type="component" value="Unassembled WGS sequence"/>
</dbReference>
<proteinExistence type="predicted"/>
<evidence type="ECO:0000313" key="2">
    <source>
        <dbReference type="Proteomes" id="UP000318413"/>
    </source>
</evidence>
<sequence length="162" mass="18409">MFWSLLLMYKDRDFDGSVDALLARAIANDRDAAELIWSDIAQGGTAFVNDHRWIRHVARKIARMLIDDNPESKARAQLALQALGMVGRSSRDEDLYRELVASRTFRNWDAPVVDDQDEPAPMSRTAIARDFIRAKLIPPTLNVRAAAKRLDRIAGKFDRTDK</sequence>
<comment type="caution">
    <text evidence="1">The sequence shown here is derived from an EMBL/GenBank/DDBJ whole genome shotgun (WGS) entry which is preliminary data.</text>
</comment>
<accession>A0A502CP10</accession>
<reference evidence="1 2" key="1">
    <citation type="journal article" date="2019" name="Environ. Microbiol.">
        <title>Species interactions and distinct microbial communities in high Arctic permafrost affected cryosols are associated with the CH4 and CO2 gas fluxes.</title>
        <authorList>
            <person name="Altshuler I."/>
            <person name="Hamel J."/>
            <person name="Turney S."/>
            <person name="Magnuson E."/>
            <person name="Levesque R."/>
            <person name="Greer C."/>
            <person name="Whyte L.G."/>
        </authorList>
    </citation>
    <scope>NUCLEOTIDE SEQUENCE [LARGE SCALE GENOMIC DNA]</scope>
    <source>
        <strain evidence="1 2">S5.1</strain>
    </source>
</reference>
<organism evidence="1 2">
    <name type="scientific">Sphingomonas oligophenolica</name>
    <dbReference type="NCBI Taxonomy" id="301154"/>
    <lineage>
        <taxon>Bacteria</taxon>
        <taxon>Pseudomonadati</taxon>
        <taxon>Pseudomonadota</taxon>
        <taxon>Alphaproteobacteria</taxon>
        <taxon>Sphingomonadales</taxon>
        <taxon>Sphingomonadaceae</taxon>
        <taxon>Sphingomonas</taxon>
    </lineage>
</organism>
<dbReference type="EMBL" id="RCZK01000003">
    <property type="protein sequence ID" value="TPG13536.1"/>
    <property type="molecule type" value="Genomic_DNA"/>
</dbReference>
<gene>
    <name evidence="1" type="ORF">EAH84_04870</name>
</gene>
<keyword evidence="2" id="KW-1185">Reference proteome</keyword>